<dbReference type="PANTHER" id="PTHR13077:SF6">
    <property type="entry name" value="SELENOPROTEIN F"/>
    <property type="match status" value="1"/>
</dbReference>
<evidence type="ECO:0008006" key="4">
    <source>
        <dbReference type="Google" id="ProtNLM"/>
    </source>
</evidence>
<gene>
    <name evidence="3" type="ORF">Cvel_13214</name>
</gene>
<evidence type="ECO:0000256" key="2">
    <source>
        <dbReference type="SAM" id="SignalP"/>
    </source>
</evidence>
<dbReference type="AlphaFoldDB" id="A0A0G4ID25"/>
<dbReference type="Gene3D" id="3.40.30.50">
    <property type="entry name" value="Sep15/SelM thioredoxin-like domain, active-site redox motif"/>
    <property type="match status" value="1"/>
</dbReference>
<feature type="chain" id="PRO_5005192878" description="Selenoprotein F/M domain-containing protein" evidence="2">
    <location>
        <begin position="19"/>
        <end position="184"/>
    </location>
</feature>
<accession>A0A0G4ID25</accession>
<reference evidence="3" key="1">
    <citation type="submission" date="2014-11" db="EMBL/GenBank/DDBJ databases">
        <authorList>
            <person name="Otto D Thomas"/>
            <person name="Naeem Raeece"/>
        </authorList>
    </citation>
    <scope>NUCLEOTIDE SEQUENCE</scope>
</reference>
<dbReference type="InterPro" id="IPR036249">
    <property type="entry name" value="Thioredoxin-like_sf"/>
</dbReference>
<sequence length="184" mass="20038">MFPCHVFGLVALWGLGISRCVSLPDKEACLSLGFTSGLTCSMCTRLRESLPESEETSQLVSECLGCCESEEVKTYSKAILVTCPFQMQHDAETQNFVEKRASLFGERLAVKMMAGARSSLHLFDQQQQQAEEKGKGKEAKGGTTASVSASDAPAETLNVRGWKSKELTEFLALRLGVRLPEVAP</sequence>
<proteinExistence type="predicted"/>
<protein>
    <recommendedName>
        <fullName evidence="4">Selenoprotein F/M domain-containing protein</fullName>
    </recommendedName>
</protein>
<dbReference type="VEuPathDB" id="CryptoDB:Cvel_13214"/>
<dbReference type="SUPFAM" id="SSF52833">
    <property type="entry name" value="Thioredoxin-like"/>
    <property type="match status" value="1"/>
</dbReference>
<dbReference type="InterPro" id="IPR038219">
    <property type="entry name" value="Sep15/SelM_sf"/>
</dbReference>
<feature type="compositionally biased region" description="Basic and acidic residues" evidence="1">
    <location>
        <begin position="130"/>
        <end position="140"/>
    </location>
</feature>
<feature type="region of interest" description="Disordered" evidence="1">
    <location>
        <begin position="125"/>
        <end position="154"/>
    </location>
</feature>
<feature type="signal peptide" evidence="2">
    <location>
        <begin position="1"/>
        <end position="18"/>
    </location>
</feature>
<dbReference type="EMBL" id="CDMZ01005836">
    <property type="protein sequence ID" value="CEM54994.1"/>
    <property type="molecule type" value="Genomic_DNA"/>
</dbReference>
<name>A0A0G4ID25_9ALVE</name>
<dbReference type="InterPro" id="IPR039992">
    <property type="entry name" value="Sep15_SelM"/>
</dbReference>
<evidence type="ECO:0000313" key="3">
    <source>
        <dbReference type="EMBL" id="CEM54994.1"/>
    </source>
</evidence>
<evidence type="ECO:0000256" key="1">
    <source>
        <dbReference type="SAM" id="MobiDB-lite"/>
    </source>
</evidence>
<keyword evidence="2" id="KW-0732">Signal</keyword>
<dbReference type="PANTHER" id="PTHR13077">
    <property type="entry name" value="SELENOPROTEIN F"/>
    <property type="match status" value="1"/>
</dbReference>
<dbReference type="GO" id="GO:0005788">
    <property type="term" value="C:endoplasmic reticulum lumen"/>
    <property type="evidence" value="ECO:0007669"/>
    <property type="project" value="TreeGrafter"/>
</dbReference>
<organism evidence="3">
    <name type="scientific">Chromera velia CCMP2878</name>
    <dbReference type="NCBI Taxonomy" id="1169474"/>
    <lineage>
        <taxon>Eukaryota</taxon>
        <taxon>Sar</taxon>
        <taxon>Alveolata</taxon>
        <taxon>Colpodellida</taxon>
        <taxon>Chromeraceae</taxon>
        <taxon>Chromera</taxon>
    </lineage>
</organism>
<dbReference type="GO" id="GO:0016491">
    <property type="term" value="F:oxidoreductase activity"/>
    <property type="evidence" value="ECO:0007669"/>
    <property type="project" value="TreeGrafter"/>
</dbReference>